<evidence type="ECO:0000313" key="1">
    <source>
        <dbReference type="EMBL" id="MPM20131.1"/>
    </source>
</evidence>
<proteinExistence type="predicted"/>
<dbReference type="AlphaFoldDB" id="A0A644XWU0"/>
<reference evidence="1" key="1">
    <citation type="submission" date="2019-08" db="EMBL/GenBank/DDBJ databases">
        <authorList>
            <person name="Kucharzyk K."/>
            <person name="Murdoch R.W."/>
            <person name="Higgins S."/>
            <person name="Loffler F."/>
        </authorList>
    </citation>
    <scope>NUCLEOTIDE SEQUENCE</scope>
</reference>
<name>A0A644XWU0_9ZZZZ</name>
<organism evidence="1">
    <name type="scientific">bioreactor metagenome</name>
    <dbReference type="NCBI Taxonomy" id="1076179"/>
    <lineage>
        <taxon>unclassified sequences</taxon>
        <taxon>metagenomes</taxon>
        <taxon>ecological metagenomes</taxon>
    </lineage>
</organism>
<comment type="caution">
    <text evidence="1">The sequence shown here is derived from an EMBL/GenBank/DDBJ whole genome shotgun (WGS) entry which is preliminary data.</text>
</comment>
<accession>A0A644XWU0</accession>
<dbReference type="EMBL" id="VSSQ01003319">
    <property type="protein sequence ID" value="MPM20131.1"/>
    <property type="molecule type" value="Genomic_DNA"/>
</dbReference>
<sequence length="274" mass="29152">MDGRVQPEPGQLAGRTAQLLVHLVEVVEVDVGVTEGVHEVTHVEVADLGDHMGEQRVRGDVERHAEEHVGGALVELQRQPSPRLALGRRRHVELEEGVAGRQCHLRDVRHVPGGHDVAAGVWVVPDRLDHPGELVDRAAVLRVGPGAPLVAVDRAEVAVGAGPLVPDRDPVLMQPLDVGRALDEPEQFAEHRAGVHLLGGQQREAGAQVEPQLGAEDADRAGAGAVGLAYPGVEDVLEQVQVLLHGDPSQCARVTGCSRSPLMNVAIARTARPR</sequence>
<gene>
    <name evidence="1" type="ORF">SDC9_66560</name>
</gene>
<protein>
    <submittedName>
        <fullName evidence="1">Uncharacterized protein</fullName>
    </submittedName>
</protein>